<dbReference type="InterPro" id="IPR001227">
    <property type="entry name" value="Ac_transferase_dom_sf"/>
</dbReference>
<protein>
    <submittedName>
        <fullName evidence="1">Uncharacterized protein</fullName>
    </submittedName>
</protein>
<dbReference type="STRING" id="1193518.BN13_1540007"/>
<dbReference type="AlphaFoldDB" id="A0A077M4S1"/>
<comment type="caution">
    <text evidence="1">The sequence shown here is derived from an EMBL/GenBank/DDBJ whole genome shotgun (WGS) entry which is preliminary data.</text>
</comment>
<dbReference type="SUPFAM" id="SSF52151">
    <property type="entry name" value="FabD/lysophospholipase-like"/>
    <property type="match status" value="1"/>
</dbReference>
<dbReference type="Proteomes" id="UP000035720">
    <property type="component" value="Unassembled WGS sequence"/>
</dbReference>
<proteinExistence type="predicted"/>
<organism evidence="1 2">
    <name type="scientific">Nostocoides jenkinsii Ben 74</name>
    <dbReference type="NCBI Taxonomy" id="1193518"/>
    <lineage>
        <taxon>Bacteria</taxon>
        <taxon>Bacillati</taxon>
        <taxon>Actinomycetota</taxon>
        <taxon>Actinomycetes</taxon>
        <taxon>Micrococcales</taxon>
        <taxon>Intrasporangiaceae</taxon>
        <taxon>Nostocoides</taxon>
    </lineage>
</organism>
<name>A0A077M4S1_9MICO</name>
<dbReference type="GO" id="GO:0016740">
    <property type="term" value="F:transferase activity"/>
    <property type="evidence" value="ECO:0007669"/>
    <property type="project" value="InterPro"/>
</dbReference>
<sequence length="106" mass="10885">MLVQVALSRVLERIGMRPRAVDGAGFGLVTAGVVAGVLDLAAASDLLTGTAPVGLRHRRSGVSLPAGGETLASWAGVANASAIPAPVWSNSPWRRARFSIAPRSRS</sequence>
<dbReference type="InterPro" id="IPR016035">
    <property type="entry name" value="Acyl_Trfase/lysoPLipase"/>
</dbReference>
<evidence type="ECO:0000313" key="2">
    <source>
        <dbReference type="Proteomes" id="UP000035720"/>
    </source>
</evidence>
<dbReference type="EMBL" id="CAJC01000062">
    <property type="protein sequence ID" value="CCI52276.1"/>
    <property type="molecule type" value="Genomic_DNA"/>
</dbReference>
<accession>A0A077M4S1</accession>
<keyword evidence="2" id="KW-1185">Reference proteome</keyword>
<evidence type="ECO:0000313" key="1">
    <source>
        <dbReference type="EMBL" id="CCI52276.1"/>
    </source>
</evidence>
<gene>
    <name evidence="1" type="ORF">BN13_1540007</name>
</gene>
<dbReference type="Gene3D" id="3.40.366.10">
    <property type="entry name" value="Malonyl-Coenzyme A Acyl Carrier Protein, domain 2"/>
    <property type="match status" value="1"/>
</dbReference>
<reference evidence="1 2" key="1">
    <citation type="journal article" date="2013" name="ISME J.">
        <title>A metabolic model for members of the genus Tetrasphaera involved in enhanced biological phosphorus removal.</title>
        <authorList>
            <person name="Kristiansen R."/>
            <person name="Nguyen H.T.T."/>
            <person name="Saunders A.M."/>
            <person name="Nielsen J.L."/>
            <person name="Wimmer R."/>
            <person name="Le V.Q."/>
            <person name="McIlroy S.J."/>
            <person name="Petrovski S."/>
            <person name="Seviour R.J."/>
            <person name="Calteau A."/>
            <person name="Nielsen K.L."/>
            <person name="Nielsen P.H."/>
        </authorList>
    </citation>
    <scope>NUCLEOTIDE SEQUENCE [LARGE SCALE GENOMIC DNA]</scope>
    <source>
        <strain evidence="1 2">Ben 74</strain>
    </source>
</reference>